<keyword evidence="4" id="KW-1185">Reference proteome</keyword>
<accession>A0A3M7PKQ8</accession>
<feature type="coiled-coil region" evidence="1">
    <location>
        <begin position="193"/>
        <end position="234"/>
    </location>
</feature>
<sequence>MASESVLNRVSSSKTPKSSMNSSVLSHPIFLEYIKVYDIVISFKNLIIKNLPASENQTTSYKKFYDRLNALITMEYDSNLTATPQVINMTANIDIVLNEVKLIFSELIDENLSLKYDLLDKEHQLATRPNTGINSEIDQILRVKEFQMNEREEVLKKLECEISHKLEIIDGKNLEIELKKTFHQQRYLLNIAFNEYKNLLTKYESETKTLKDQINNYKTDIESLQNRNYELIRSKSFVLPPIKRKSEDSTSTQFIMFTKLDAIQNEKRMRKGIIKGALTEQEFQKHISTVYFQRQIY</sequence>
<feature type="compositionally biased region" description="Low complexity" evidence="2">
    <location>
        <begin position="11"/>
        <end position="22"/>
    </location>
</feature>
<organism evidence="3 4">
    <name type="scientific">Brachionus plicatilis</name>
    <name type="common">Marine rotifer</name>
    <name type="synonym">Brachionus muelleri</name>
    <dbReference type="NCBI Taxonomy" id="10195"/>
    <lineage>
        <taxon>Eukaryota</taxon>
        <taxon>Metazoa</taxon>
        <taxon>Spiralia</taxon>
        <taxon>Gnathifera</taxon>
        <taxon>Rotifera</taxon>
        <taxon>Eurotatoria</taxon>
        <taxon>Monogononta</taxon>
        <taxon>Pseudotrocha</taxon>
        <taxon>Ploima</taxon>
        <taxon>Brachionidae</taxon>
        <taxon>Brachionus</taxon>
    </lineage>
</organism>
<dbReference type="Proteomes" id="UP000276133">
    <property type="component" value="Unassembled WGS sequence"/>
</dbReference>
<dbReference type="AlphaFoldDB" id="A0A3M7PKQ8"/>
<proteinExistence type="predicted"/>
<protein>
    <submittedName>
        <fullName evidence="3">Uncharacterized protein</fullName>
    </submittedName>
</protein>
<reference evidence="3 4" key="1">
    <citation type="journal article" date="2018" name="Sci. Rep.">
        <title>Genomic signatures of local adaptation to the degree of environmental predictability in rotifers.</title>
        <authorList>
            <person name="Franch-Gras L."/>
            <person name="Hahn C."/>
            <person name="Garcia-Roger E.M."/>
            <person name="Carmona M.J."/>
            <person name="Serra M."/>
            <person name="Gomez A."/>
        </authorList>
    </citation>
    <scope>NUCLEOTIDE SEQUENCE [LARGE SCALE GENOMIC DNA]</scope>
    <source>
        <strain evidence="3">HYR1</strain>
    </source>
</reference>
<gene>
    <name evidence="3" type="ORF">BpHYR1_021615</name>
</gene>
<evidence type="ECO:0000256" key="1">
    <source>
        <dbReference type="SAM" id="Coils"/>
    </source>
</evidence>
<dbReference type="EMBL" id="REGN01010159">
    <property type="protein sequence ID" value="RMZ99568.1"/>
    <property type="molecule type" value="Genomic_DNA"/>
</dbReference>
<evidence type="ECO:0000256" key="2">
    <source>
        <dbReference type="SAM" id="MobiDB-lite"/>
    </source>
</evidence>
<name>A0A3M7PKQ8_BRAPC</name>
<evidence type="ECO:0000313" key="4">
    <source>
        <dbReference type="Proteomes" id="UP000276133"/>
    </source>
</evidence>
<keyword evidence="1" id="KW-0175">Coiled coil</keyword>
<feature type="region of interest" description="Disordered" evidence="2">
    <location>
        <begin position="1"/>
        <end position="22"/>
    </location>
</feature>
<feature type="compositionally biased region" description="Polar residues" evidence="2">
    <location>
        <begin position="1"/>
        <end position="10"/>
    </location>
</feature>
<evidence type="ECO:0000313" key="3">
    <source>
        <dbReference type="EMBL" id="RMZ99568.1"/>
    </source>
</evidence>
<comment type="caution">
    <text evidence="3">The sequence shown here is derived from an EMBL/GenBank/DDBJ whole genome shotgun (WGS) entry which is preliminary data.</text>
</comment>